<dbReference type="AlphaFoldDB" id="A0A0D2CBX2"/>
<dbReference type="OrthoDB" id="4160356at2759"/>
<dbReference type="Pfam" id="PF24476">
    <property type="entry name" value="DUF7580"/>
    <property type="match status" value="1"/>
</dbReference>
<dbReference type="PANTHER" id="PTHR35186:SF4">
    <property type="entry name" value="PRION-INHIBITION AND PROPAGATION HELO DOMAIN-CONTAINING PROTEIN"/>
    <property type="match status" value="1"/>
</dbReference>
<evidence type="ECO:0000259" key="3">
    <source>
        <dbReference type="Pfam" id="PF24476"/>
    </source>
</evidence>
<dbReference type="EMBL" id="KN847043">
    <property type="protein sequence ID" value="KIW27890.1"/>
    <property type="molecule type" value="Genomic_DNA"/>
</dbReference>
<dbReference type="Gene3D" id="1.10.510.10">
    <property type="entry name" value="Transferase(Phosphotransferase) domain 1"/>
    <property type="match status" value="1"/>
</dbReference>
<dbReference type="Proteomes" id="UP000054466">
    <property type="component" value="Unassembled WGS sequence"/>
</dbReference>
<dbReference type="InterPro" id="IPR056002">
    <property type="entry name" value="DUF7580"/>
</dbReference>
<dbReference type="GeneID" id="27346782"/>
<name>A0A0D2CBX2_9EURO</name>
<protein>
    <recommendedName>
        <fullName evidence="3">DUF7580 domain-containing protein</fullName>
    </recommendedName>
</protein>
<gene>
    <name evidence="4" type="ORF">PV07_07588</name>
</gene>
<sequence length="601" mass="67006">MAEAAGLALGVASLLIAAIESYRCATTFFGTIKKYPRKLREAIQTLRMQELCFRKANEQILRHCVDAHEARKMLRDAEHPAWRDPSVSSRYIDLLGGDQNGFEAAISLICDSLDAVRRHLEEFVVHPKTSITVARKQLRFAFERSRIQDSLQDLTEKTQNFIALTNLVTAHVPSSEELRSKLNSWGLRKVMGQFAVVKSTAADLYGALESACVDHDAHQAYLSLSPACSDTRQIRFTLAFGQLALSPLDPDFGANEKPLWLTIESSGSGTIENVNGETDGLRQMVTTLKRTFACAQDDCDYDRDFIKDEKVKPPQRQRNTSSSSGSTTLVLPPPPPPTTFINLCKHRKICRHLAQFRGLTLPSDQAVGYLEKSLGSKHVIYLDRRLSQRSAASVGPSLKSLQDILKESDDDNADKRFSLRQRISLAGQLARAVLHFHKTAWLQDTLDSQIIMVRRRKVPSSHATPDAGADSRLEVFATTNIHSPASGILVSSTWSNPLVIRNRLLFSLGVVLLELVYEKPLAAMTDPIDRVGTEPCDVPYRTAIRLSKRLSSKWGPKYAETVRKCLHCDFGQGFDLGQNRLQEALYWSVICELETLAESLG</sequence>
<feature type="region of interest" description="Disordered" evidence="1">
    <location>
        <begin position="308"/>
        <end position="334"/>
    </location>
</feature>
<evidence type="ECO:0000256" key="2">
    <source>
        <dbReference type="SAM" id="SignalP"/>
    </source>
</evidence>
<feature type="signal peptide" evidence="2">
    <location>
        <begin position="1"/>
        <end position="21"/>
    </location>
</feature>
<dbReference type="RefSeq" id="XP_016248106.1">
    <property type="nucleotide sequence ID" value="XM_016394687.1"/>
</dbReference>
<dbReference type="VEuPathDB" id="FungiDB:PV07_07588"/>
<keyword evidence="5" id="KW-1185">Reference proteome</keyword>
<evidence type="ECO:0000256" key="1">
    <source>
        <dbReference type="SAM" id="MobiDB-lite"/>
    </source>
</evidence>
<dbReference type="PANTHER" id="PTHR35186">
    <property type="entry name" value="ANK_REP_REGION DOMAIN-CONTAINING PROTEIN"/>
    <property type="match status" value="1"/>
</dbReference>
<accession>A0A0D2CBX2</accession>
<feature type="domain" description="DUF7580" evidence="3">
    <location>
        <begin position="397"/>
        <end position="595"/>
    </location>
</feature>
<feature type="chain" id="PRO_5002239587" description="DUF7580 domain-containing protein" evidence="2">
    <location>
        <begin position="22"/>
        <end position="601"/>
    </location>
</feature>
<organism evidence="4 5">
    <name type="scientific">Cladophialophora immunda</name>
    <dbReference type="NCBI Taxonomy" id="569365"/>
    <lineage>
        <taxon>Eukaryota</taxon>
        <taxon>Fungi</taxon>
        <taxon>Dikarya</taxon>
        <taxon>Ascomycota</taxon>
        <taxon>Pezizomycotina</taxon>
        <taxon>Eurotiomycetes</taxon>
        <taxon>Chaetothyriomycetidae</taxon>
        <taxon>Chaetothyriales</taxon>
        <taxon>Herpotrichiellaceae</taxon>
        <taxon>Cladophialophora</taxon>
    </lineage>
</organism>
<evidence type="ECO:0000313" key="5">
    <source>
        <dbReference type="Proteomes" id="UP000054466"/>
    </source>
</evidence>
<dbReference type="HOGENOM" id="CLU_026305_0_0_1"/>
<feature type="compositionally biased region" description="Low complexity" evidence="1">
    <location>
        <begin position="320"/>
        <end position="330"/>
    </location>
</feature>
<evidence type="ECO:0000313" key="4">
    <source>
        <dbReference type="EMBL" id="KIW27890.1"/>
    </source>
</evidence>
<dbReference type="STRING" id="569365.A0A0D2CBX2"/>
<proteinExistence type="predicted"/>
<keyword evidence="2" id="KW-0732">Signal</keyword>
<reference evidence="4 5" key="1">
    <citation type="submission" date="2015-01" db="EMBL/GenBank/DDBJ databases">
        <title>The Genome Sequence of Cladophialophora immunda CBS83496.</title>
        <authorList>
            <consortium name="The Broad Institute Genomics Platform"/>
            <person name="Cuomo C."/>
            <person name="de Hoog S."/>
            <person name="Gorbushina A."/>
            <person name="Stielow B."/>
            <person name="Teixiera M."/>
            <person name="Abouelleil A."/>
            <person name="Chapman S.B."/>
            <person name="Priest M."/>
            <person name="Young S.K."/>
            <person name="Wortman J."/>
            <person name="Nusbaum C."/>
            <person name="Birren B."/>
        </authorList>
    </citation>
    <scope>NUCLEOTIDE SEQUENCE [LARGE SCALE GENOMIC DNA]</scope>
    <source>
        <strain evidence="4 5">CBS 83496</strain>
    </source>
</reference>